<proteinExistence type="predicted"/>
<name>A0A200J8V2_9ENTE</name>
<dbReference type="AlphaFoldDB" id="A0A200J8V2"/>
<evidence type="ECO:0000313" key="4">
    <source>
        <dbReference type="Proteomes" id="UP000196151"/>
    </source>
</evidence>
<dbReference type="EMBL" id="CP147246">
    <property type="protein sequence ID" value="WYJ93262.1"/>
    <property type="molecule type" value="Genomic_DNA"/>
</dbReference>
<keyword evidence="1" id="KW-0812">Transmembrane</keyword>
<accession>A0A200J8V2</accession>
<dbReference type="Proteomes" id="UP000196151">
    <property type="component" value="Chromosome"/>
</dbReference>
<reference evidence="2" key="1">
    <citation type="submission" date="2017-05" db="EMBL/GenBank/DDBJ databases">
        <title>The Genome Sequence of Enterococcus sp. 9D6_DIV0238.</title>
        <authorList>
            <consortium name="The Broad Institute Genomics Platform"/>
            <consortium name="The Broad Institute Genomic Center for Infectious Diseases"/>
            <person name="Earl A."/>
            <person name="Manson A."/>
            <person name="Schwartman J."/>
            <person name="Gilmore M."/>
            <person name="Abouelleil A."/>
            <person name="Cao P."/>
            <person name="Chapman S."/>
            <person name="Cusick C."/>
            <person name="Shea T."/>
            <person name="Young S."/>
            <person name="Neafsey D."/>
            <person name="Nusbaum C."/>
            <person name="Birren B."/>
        </authorList>
    </citation>
    <scope>NUCLEOTIDE SEQUENCE [LARGE SCALE GENOMIC DNA]</scope>
    <source>
        <strain evidence="2">9D6_DIV0238</strain>
    </source>
</reference>
<reference evidence="3" key="2">
    <citation type="submission" date="2017-05" db="EMBL/GenBank/DDBJ databases">
        <authorList>
            <consortium name="The Broad Institute Genomics Platform"/>
            <consortium name="The Broad Institute Genomic Center for Infectious Diseases"/>
            <person name="Earl A."/>
            <person name="Manson A."/>
            <person name="Schwartman J."/>
            <person name="Gilmore M."/>
            <person name="Abouelleil A."/>
            <person name="Cao P."/>
            <person name="Chapman S."/>
            <person name="Cusick C."/>
            <person name="Shea T."/>
            <person name="Young S."/>
            <person name="Neafsey D."/>
            <person name="Nusbaum C."/>
            <person name="Birren B."/>
        </authorList>
    </citation>
    <scope>NUCLEOTIDE SEQUENCE</scope>
    <source>
        <strain evidence="3">9D6_DIV0238</strain>
    </source>
</reference>
<feature type="transmembrane region" description="Helical" evidence="1">
    <location>
        <begin position="15"/>
        <end position="39"/>
    </location>
</feature>
<evidence type="ECO:0000313" key="3">
    <source>
        <dbReference type="EMBL" id="WYJ93262.1"/>
    </source>
</evidence>
<evidence type="ECO:0000256" key="1">
    <source>
        <dbReference type="SAM" id="Phobius"/>
    </source>
</evidence>
<organism evidence="2">
    <name type="scientific">Candidatus Enterococcus dunnyi</name>
    <dbReference type="NCBI Taxonomy" id="1834192"/>
    <lineage>
        <taxon>Bacteria</taxon>
        <taxon>Bacillati</taxon>
        <taxon>Bacillota</taxon>
        <taxon>Bacilli</taxon>
        <taxon>Lactobacillales</taxon>
        <taxon>Enterococcaceae</taxon>
        <taxon>Enterococcus</taxon>
    </lineage>
</organism>
<evidence type="ECO:0000313" key="2">
    <source>
        <dbReference type="EMBL" id="OUZ33608.1"/>
    </source>
</evidence>
<reference evidence="3" key="3">
    <citation type="submission" date="2024-03" db="EMBL/GenBank/DDBJ databases">
        <title>The Genome Sequence of Enterococcus sp. DIV0238c.</title>
        <authorList>
            <consortium name="The Broad Institute Genomics Platform"/>
            <consortium name="The Broad Institute Microbial Omics Core"/>
            <consortium name="The Broad Institute Genomic Center for Infectious Diseases"/>
            <person name="Earl A."/>
            <person name="Manson A."/>
            <person name="Gilmore M."/>
            <person name="Schwartman J."/>
            <person name="Shea T."/>
            <person name="Abouelleil A."/>
            <person name="Cao P."/>
            <person name="Chapman S."/>
            <person name="Cusick C."/>
            <person name="Young S."/>
            <person name="Neafsey D."/>
            <person name="Nusbaum C."/>
            <person name="Birren B."/>
        </authorList>
    </citation>
    <scope>NUCLEOTIDE SEQUENCE</scope>
    <source>
        <strain evidence="3">9D6_DIV0238</strain>
    </source>
</reference>
<keyword evidence="1" id="KW-1133">Transmembrane helix</keyword>
<dbReference type="EMBL" id="NIBQ01000002">
    <property type="protein sequence ID" value="OUZ33608.1"/>
    <property type="molecule type" value="Genomic_DNA"/>
</dbReference>
<keyword evidence="4" id="KW-1185">Reference proteome</keyword>
<keyword evidence="1" id="KW-0472">Membrane</keyword>
<protein>
    <submittedName>
        <fullName evidence="2">Uncharacterized protein</fullName>
    </submittedName>
</protein>
<sequence>MFLLNKMNHLFDERLFSIFPLIIILFSIILGKLMGIFFFKPEEKMQLNEHPSTCSTENLSTSFLDADKKKLLLSNLKTSLSGLVLSQSKISQIQLIAVQDIQATTFVHFYHEEKEAFICTGIISNNSTITFSHKIDEQFLTQLQDNLHLNYEESITSELGAVFSILYHHTQLTNENEHTLCEKAKIFFYQTSKESSAQILGSSLASAKDHSFDQYD</sequence>
<gene>
    <name evidence="3" type="ORF">A5889_000758</name>
    <name evidence="2" type="ORF">A5889_002323</name>
</gene>